<name>A0A941HW75_9CAUL</name>
<feature type="chain" id="PRO_5044462971" description="Proteophosphoglycan ppg4" evidence="2">
    <location>
        <begin position="23"/>
        <end position="117"/>
    </location>
</feature>
<evidence type="ECO:0000313" key="4">
    <source>
        <dbReference type="EMBL" id="QQZ51842.1"/>
    </source>
</evidence>
<evidence type="ECO:0008006" key="6">
    <source>
        <dbReference type="Google" id="ProtNLM"/>
    </source>
</evidence>
<proteinExistence type="predicted"/>
<sequence>MNLKHLLAAAAATALMAGAAHAQTMTQPADSTMAPMTTPAGDPMPSMDSTTTTETSVDGTTSTSVTTPMATTGATTDTAATVTTTTVTNGPVADTPENRAKYKPLSHAGNRSAPKGN</sequence>
<organism evidence="3 5">
    <name type="scientific">Phenylobacterium glaciei</name>
    <dbReference type="NCBI Taxonomy" id="2803784"/>
    <lineage>
        <taxon>Bacteria</taxon>
        <taxon>Pseudomonadati</taxon>
        <taxon>Pseudomonadota</taxon>
        <taxon>Alphaproteobacteria</taxon>
        <taxon>Caulobacterales</taxon>
        <taxon>Caulobacteraceae</taxon>
        <taxon>Phenylobacterium</taxon>
    </lineage>
</organism>
<dbReference type="AlphaFoldDB" id="A0A941HW75"/>
<reference evidence="3" key="2">
    <citation type="submission" date="2021-04" db="EMBL/GenBank/DDBJ databases">
        <title>Draft genome assembly of strain Phenylobacterium sp. 20VBR1 using MiniION and Illumina platforms.</title>
        <authorList>
            <person name="Thomas F.A."/>
            <person name="Krishnan K.P."/>
            <person name="Sinha R.K."/>
        </authorList>
    </citation>
    <scope>NUCLEOTIDE SEQUENCE</scope>
    <source>
        <strain evidence="3">20VBR1</strain>
    </source>
</reference>
<protein>
    <recommendedName>
        <fullName evidence="6">Proteophosphoglycan ppg4</fullName>
    </recommendedName>
</protein>
<dbReference type="RefSeq" id="WP_215339868.1">
    <property type="nucleotide sequence ID" value="NZ_JAGSGD010000001.1"/>
</dbReference>
<evidence type="ECO:0000256" key="2">
    <source>
        <dbReference type="SAM" id="SignalP"/>
    </source>
</evidence>
<dbReference type="EMBL" id="CP068570">
    <property type="protein sequence ID" value="QQZ51842.1"/>
    <property type="molecule type" value="Genomic_DNA"/>
</dbReference>
<dbReference type="Proteomes" id="UP000622580">
    <property type="component" value="Unassembled WGS sequence"/>
</dbReference>
<evidence type="ECO:0000313" key="3">
    <source>
        <dbReference type="EMBL" id="MBR7619518.1"/>
    </source>
</evidence>
<evidence type="ECO:0000256" key="1">
    <source>
        <dbReference type="SAM" id="MobiDB-lite"/>
    </source>
</evidence>
<feature type="signal peptide" evidence="2">
    <location>
        <begin position="1"/>
        <end position="22"/>
    </location>
</feature>
<reference evidence="4" key="1">
    <citation type="submission" date="2021-01" db="EMBL/GenBank/DDBJ databases">
        <title>Genome sequence of Phenylobacterium sp. 20VBR1 isolated from a valley glaceir, Ny-Alesund, Svalbard.</title>
        <authorList>
            <person name="Thomas F.A."/>
            <person name="Krishnan K.P."/>
            <person name="Sinha R.K."/>
        </authorList>
    </citation>
    <scope>NUCLEOTIDE SEQUENCE</scope>
    <source>
        <strain evidence="4">20VBR1</strain>
    </source>
</reference>
<dbReference type="EMBL" id="JAGSGD010000001">
    <property type="protein sequence ID" value="MBR7619518.1"/>
    <property type="molecule type" value="Genomic_DNA"/>
</dbReference>
<feature type="compositionally biased region" description="Low complexity" evidence="1">
    <location>
        <begin position="43"/>
        <end position="95"/>
    </location>
</feature>
<keyword evidence="5" id="KW-1185">Reference proteome</keyword>
<keyword evidence="2" id="KW-0732">Signal</keyword>
<gene>
    <name evidence="3" type="ORF">JKL49_08980</name>
    <name evidence="4" type="ORF">JKL49_13780</name>
</gene>
<feature type="region of interest" description="Disordered" evidence="1">
    <location>
        <begin position="17"/>
        <end position="117"/>
    </location>
</feature>
<accession>A0A941HW75</accession>
<evidence type="ECO:0000313" key="5">
    <source>
        <dbReference type="Proteomes" id="UP000622580"/>
    </source>
</evidence>